<dbReference type="AlphaFoldDB" id="A0A0F9TZW5"/>
<name>A0A0F9TZW5_9ZZZZ</name>
<accession>A0A0F9TZW5</accession>
<gene>
    <name evidence="1" type="ORF">LCGC14_0267260</name>
</gene>
<proteinExistence type="predicted"/>
<reference evidence="1" key="1">
    <citation type="journal article" date="2015" name="Nature">
        <title>Complex archaea that bridge the gap between prokaryotes and eukaryotes.</title>
        <authorList>
            <person name="Spang A."/>
            <person name="Saw J.H."/>
            <person name="Jorgensen S.L."/>
            <person name="Zaremba-Niedzwiedzka K."/>
            <person name="Martijn J."/>
            <person name="Lind A.E."/>
            <person name="van Eijk R."/>
            <person name="Schleper C."/>
            <person name="Guy L."/>
            <person name="Ettema T.J."/>
        </authorList>
    </citation>
    <scope>NUCLEOTIDE SEQUENCE</scope>
</reference>
<protein>
    <submittedName>
        <fullName evidence="1">Uncharacterized protein</fullName>
    </submittedName>
</protein>
<dbReference type="EMBL" id="LAZR01000146">
    <property type="protein sequence ID" value="KKN86550.1"/>
    <property type="molecule type" value="Genomic_DNA"/>
</dbReference>
<evidence type="ECO:0000313" key="1">
    <source>
        <dbReference type="EMBL" id="KKN86550.1"/>
    </source>
</evidence>
<sequence>MTDFTVQEPHGALLYGEIFTWSMQVRDGVAKLADPAGQSVTVDVYDSANNQLITSDAATRTAVGLYYYSYTIPSAGPTGGWKISFSYTLGTDSPINSRKFEVDQIQTFDYTTTPTIITVSWMRGYLINISQNILPNSTISMEITAQSLYIDQIKSALADSDVIIWAKIFRIAHHAYAIYTANHERTMTEEDNINNENLVRTFESKAFEFEILAKTGDTVGIDFTMDTIAAVYGKSVSRRLPGGGNIGG</sequence>
<dbReference type="Gene3D" id="2.60.40.1930">
    <property type="match status" value="1"/>
</dbReference>
<comment type="caution">
    <text evidence="1">The sequence shown here is derived from an EMBL/GenBank/DDBJ whole genome shotgun (WGS) entry which is preliminary data.</text>
</comment>
<organism evidence="1">
    <name type="scientific">marine sediment metagenome</name>
    <dbReference type="NCBI Taxonomy" id="412755"/>
    <lineage>
        <taxon>unclassified sequences</taxon>
        <taxon>metagenomes</taxon>
        <taxon>ecological metagenomes</taxon>
    </lineage>
</organism>